<feature type="chain" id="PRO_5021874736" evidence="1">
    <location>
        <begin position="26"/>
        <end position="195"/>
    </location>
</feature>
<organism evidence="2 3">
    <name type="scientific">Arabis nemorensis</name>
    <dbReference type="NCBI Taxonomy" id="586526"/>
    <lineage>
        <taxon>Eukaryota</taxon>
        <taxon>Viridiplantae</taxon>
        <taxon>Streptophyta</taxon>
        <taxon>Embryophyta</taxon>
        <taxon>Tracheophyta</taxon>
        <taxon>Spermatophyta</taxon>
        <taxon>Magnoliopsida</taxon>
        <taxon>eudicotyledons</taxon>
        <taxon>Gunneridae</taxon>
        <taxon>Pentapetalae</taxon>
        <taxon>rosids</taxon>
        <taxon>malvids</taxon>
        <taxon>Brassicales</taxon>
        <taxon>Brassicaceae</taxon>
        <taxon>Arabideae</taxon>
        <taxon>Arabis</taxon>
    </lineage>
</organism>
<dbReference type="OrthoDB" id="1872570at2759"/>
<evidence type="ECO:0000313" key="3">
    <source>
        <dbReference type="Proteomes" id="UP000489600"/>
    </source>
</evidence>
<dbReference type="GO" id="GO:0004866">
    <property type="term" value="F:endopeptidase inhibitor activity"/>
    <property type="evidence" value="ECO:0007669"/>
    <property type="project" value="InterPro"/>
</dbReference>
<dbReference type="PROSITE" id="PS00283">
    <property type="entry name" value="SOYBEAN_KUNITZ"/>
    <property type="match status" value="1"/>
</dbReference>
<feature type="signal peptide" evidence="1">
    <location>
        <begin position="1"/>
        <end position="25"/>
    </location>
</feature>
<protein>
    <submittedName>
        <fullName evidence="2">Uncharacterized protein</fullName>
    </submittedName>
</protein>
<dbReference type="CDD" id="cd23375">
    <property type="entry name" value="beta-trefoil_STI_VvMLP-like"/>
    <property type="match status" value="1"/>
</dbReference>
<dbReference type="Proteomes" id="UP000489600">
    <property type="component" value="Unassembled WGS sequence"/>
</dbReference>
<reference evidence="2" key="1">
    <citation type="submission" date="2019-07" db="EMBL/GenBank/DDBJ databases">
        <authorList>
            <person name="Dittberner H."/>
        </authorList>
    </citation>
    <scope>NUCLEOTIDE SEQUENCE [LARGE SCALE GENOMIC DNA]</scope>
</reference>
<dbReference type="SUPFAM" id="SSF50386">
    <property type="entry name" value="STI-like"/>
    <property type="match status" value="1"/>
</dbReference>
<dbReference type="PRINTS" id="PR00291">
    <property type="entry name" value="KUNITZINHBTR"/>
</dbReference>
<dbReference type="InterPro" id="IPR011065">
    <property type="entry name" value="Kunitz_inhibitor_STI-like_sf"/>
</dbReference>
<name>A0A565AS45_9BRAS</name>
<sequence length="195" mass="21790">MSSPFYLFLLFIAVFISHHGTTTEAAEESVTDINGQRLRSGINYYILPVVRGRGGGLTISKSYNKTCPNTVIQDRYEVSNGLPLKFSPSDKSKIIRVSSDLNFIFSATSIWKLDNDETSNQWFVSTCGVAGNPGQKTVSNWFRIDKFEDDYKIVFCPSVCNFCKVMCRDIGVSVQGGKRSLVLSDVPLKVMFKRA</sequence>
<evidence type="ECO:0000313" key="2">
    <source>
        <dbReference type="EMBL" id="VVA91713.1"/>
    </source>
</evidence>
<dbReference type="Pfam" id="PF00197">
    <property type="entry name" value="Kunitz_legume"/>
    <property type="match status" value="1"/>
</dbReference>
<dbReference type="AlphaFoldDB" id="A0A565AS45"/>
<accession>A0A565AS45</accession>
<comment type="caution">
    <text evidence="2">The sequence shown here is derived from an EMBL/GenBank/DDBJ whole genome shotgun (WGS) entry which is preliminary data.</text>
</comment>
<gene>
    <name evidence="2" type="ORF">ANE_LOCUS2158</name>
</gene>
<keyword evidence="3" id="KW-1185">Reference proteome</keyword>
<dbReference type="EMBL" id="CABITT030000001">
    <property type="protein sequence ID" value="VVA91713.1"/>
    <property type="molecule type" value="Genomic_DNA"/>
</dbReference>
<dbReference type="Gene3D" id="2.80.10.50">
    <property type="match status" value="1"/>
</dbReference>
<dbReference type="PANTHER" id="PTHR33107:SF5">
    <property type="entry name" value="KUNITZ TRYPSIN INHIBITOR 5"/>
    <property type="match status" value="1"/>
</dbReference>
<proteinExistence type="predicted"/>
<keyword evidence="1" id="KW-0732">Signal</keyword>
<dbReference type="PANTHER" id="PTHR33107">
    <property type="entry name" value="KUNITZ TRYPSIN INHIBITOR 2"/>
    <property type="match status" value="1"/>
</dbReference>
<dbReference type="SMART" id="SM00452">
    <property type="entry name" value="STI"/>
    <property type="match status" value="1"/>
</dbReference>
<evidence type="ECO:0000256" key="1">
    <source>
        <dbReference type="SAM" id="SignalP"/>
    </source>
</evidence>
<dbReference type="InterPro" id="IPR002160">
    <property type="entry name" value="Prot_inh_Kunz-lg"/>
</dbReference>